<evidence type="ECO:0000313" key="1">
    <source>
        <dbReference type="EMBL" id="MCU7551355.1"/>
    </source>
</evidence>
<organism evidence="1 2">
    <name type="scientific">Paraflavisolibacter caeni</name>
    <dbReference type="NCBI Taxonomy" id="2982496"/>
    <lineage>
        <taxon>Bacteria</taxon>
        <taxon>Pseudomonadati</taxon>
        <taxon>Bacteroidota</taxon>
        <taxon>Chitinophagia</taxon>
        <taxon>Chitinophagales</taxon>
        <taxon>Chitinophagaceae</taxon>
        <taxon>Paraflavisolibacter</taxon>
    </lineage>
</organism>
<name>A0A9X2XY65_9BACT</name>
<reference evidence="1" key="2">
    <citation type="submission" date="2023-04" db="EMBL/GenBank/DDBJ databases">
        <title>Paracnuella aquatica gen. nov., sp. nov., a member of the family Chitinophagaceae isolated from a hot spring.</title>
        <authorList>
            <person name="Wang C."/>
        </authorList>
    </citation>
    <scope>NUCLEOTIDE SEQUENCE</scope>
    <source>
        <strain evidence="1">LB-8</strain>
    </source>
</reference>
<dbReference type="PROSITE" id="PS51257">
    <property type="entry name" value="PROKAR_LIPOPROTEIN"/>
    <property type="match status" value="1"/>
</dbReference>
<dbReference type="EMBL" id="JAOTIF010000020">
    <property type="protein sequence ID" value="MCU7551355.1"/>
    <property type="molecule type" value="Genomic_DNA"/>
</dbReference>
<accession>A0A9X2XY65</accession>
<protein>
    <submittedName>
        <fullName evidence="1">Uncharacterized protein</fullName>
    </submittedName>
</protein>
<dbReference type="RefSeq" id="WP_279298794.1">
    <property type="nucleotide sequence ID" value="NZ_JAOTIF010000020.1"/>
</dbReference>
<dbReference type="AlphaFoldDB" id="A0A9X2XY65"/>
<evidence type="ECO:0000313" key="2">
    <source>
        <dbReference type="Proteomes" id="UP001155483"/>
    </source>
</evidence>
<keyword evidence="2" id="KW-1185">Reference proteome</keyword>
<dbReference type="Proteomes" id="UP001155483">
    <property type="component" value="Unassembled WGS sequence"/>
</dbReference>
<reference evidence="1" key="1">
    <citation type="submission" date="2022-09" db="EMBL/GenBank/DDBJ databases">
        <authorList>
            <person name="Yuan C."/>
            <person name="Ke Z."/>
        </authorList>
    </citation>
    <scope>NUCLEOTIDE SEQUENCE</scope>
    <source>
        <strain evidence="1">LB-8</strain>
    </source>
</reference>
<sequence>MKQLTLLFYSIFLISCNQSVQTQSNTIQKSGKSSYATELIDNGFLKYADSSKIDSLKTQLTSSFDIYEDGNFKIAHIDAEELAEFSFDFFLPSLNRILAKRDINLSAQRLNDKENSFDALINGDRIQLYTQKDLDNNTFWDTASRNFFRKVNEILRTKNSDEQFYLLYGGNDLHAILLTDKQFSIIADYYKNEPKEIPYKP</sequence>
<comment type="caution">
    <text evidence="1">The sequence shown here is derived from an EMBL/GenBank/DDBJ whole genome shotgun (WGS) entry which is preliminary data.</text>
</comment>
<gene>
    <name evidence="1" type="ORF">OCK74_19695</name>
</gene>
<proteinExistence type="predicted"/>